<organism evidence="3 4">
    <name type="scientific">Fimbriimonas ginsengisoli</name>
    <dbReference type="NCBI Taxonomy" id="1005039"/>
    <lineage>
        <taxon>Bacteria</taxon>
        <taxon>Bacillati</taxon>
        <taxon>Armatimonadota</taxon>
        <taxon>Fimbriimonadia</taxon>
        <taxon>Fimbriimonadales</taxon>
        <taxon>Fimbriimonadaceae</taxon>
        <taxon>Fimbriimonas</taxon>
    </lineage>
</organism>
<accession>A0A931PST1</accession>
<dbReference type="EMBL" id="JACOSL010000008">
    <property type="protein sequence ID" value="MBI1755758.1"/>
    <property type="molecule type" value="Genomic_DNA"/>
</dbReference>
<name>A0A931PST1_FIMGI</name>
<feature type="transmembrane region" description="Helical" evidence="1">
    <location>
        <begin position="29"/>
        <end position="50"/>
    </location>
</feature>
<keyword evidence="3" id="KW-0378">Hydrolase</keyword>
<dbReference type="GO" id="GO:0008237">
    <property type="term" value="F:metallopeptidase activity"/>
    <property type="evidence" value="ECO:0007669"/>
    <property type="project" value="UniProtKB-KW"/>
</dbReference>
<dbReference type="AlphaFoldDB" id="A0A931PST1"/>
<evidence type="ECO:0000259" key="2">
    <source>
        <dbReference type="Pfam" id="PF02517"/>
    </source>
</evidence>
<keyword evidence="3" id="KW-0482">Metalloprotease</keyword>
<sequence length="464" mass="49381">MPDDAPPPVSELSPAEPEARIERAARQPFGWILSGALIALLFVGQLSAYFTRDERPQHRSFLTEEMSLHQYVYAKKWSRFFGQAGATLSDTKELRAELADVLPHAATDVRAARLAVEMSVELGAQPPPRAIVALVKEGDPKSLSLAEAYGRAPPSIEGARRLERAISSSSFLDRLARDHLRQRAGLPIRSEAVSDARLAYAATVLFGAAVAMVVGIALWVVFFAMRTGGALHPKGPPVGPLSPAVADRFALRFGLVMLAFLLLELGTELAGLPVRQPAATLAIRLIGSIGLIGLVWFAYRRNGLVEIGLRRAGFGRHVLWGLGAAVANAPVVLGLELAATKIFAGLPSPEHPASVELLTNPSLATVLVVIFSACVAAPILEETLFRGTLLPALAGVWRRPWVAGLVSSLLFAVIHPTGIPAWPGLAAIGGMSAYLTYQTGSLVPSMAMHSLHNLGTLLVGLAFN</sequence>
<dbReference type="Proteomes" id="UP000727962">
    <property type="component" value="Unassembled WGS sequence"/>
</dbReference>
<keyword evidence="1" id="KW-1133">Transmembrane helix</keyword>
<feature type="transmembrane region" description="Helical" evidence="1">
    <location>
        <begin position="363"/>
        <end position="380"/>
    </location>
</feature>
<comment type="caution">
    <text evidence="3">The sequence shown here is derived from an EMBL/GenBank/DDBJ whole genome shotgun (WGS) entry which is preliminary data.</text>
</comment>
<dbReference type="GO" id="GO:0080120">
    <property type="term" value="P:CAAX-box protein maturation"/>
    <property type="evidence" value="ECO:0007669"/>
    <property type="project" value="UniProtKB-ARBA"/>
</dbReference>
<reference evidence="3" key="1">
    <citation type="submission" date="2020-07" db="EMBL/GenBank/DDBJ databases">
        <title>Huge and variable diversity of episymbiotic CPR bacteria and DPANN archaea in groundwater ecosystems.</title>
        <authorList>
            <person name="He C.Y."/>
            <person name="Keren R."/>
            <person name="Whittaker M."/>
            <person name="Farag I.F."/>
            <person name="Doudna J."/>
            <person name="Cate J.H.D."/>
            <person name="Banfield J.F."/>
        </authorList>
    </citation>
    <scope>NUCLEOTIDE SEQUENCE</scope>
    <source>
        <strain evidence="3">NC_groundwater_17_Pr7_B-0.1um_64_12</strain>
    </source>
</reference>
<evidence type="ECO:0000313" key="3">
    <source>
        <dbReference type="EMBL" id="MBI1755758.1"/>
    </source>
</evidence>
<dbReference type="PANTHER" id="PTHR43592:SF15">
    <property type="entry name" value="CAAX AMINO TERMINAL PROTEASE FAMILY PROTEIN"/>
    <property type="match status" value="1"/>
</dbReference>
<feature type="transmembrane region" description="Helical" evidence="1">
    <location>
        <begin position="401"/>
        <end position="422"/>
    </location>
</feature>
<dbReference type="PANTHER" id="PTHR43592">
    <property type="entry name" value="CAAX AMINO TERMINAL PROTEASE"/>
    <property type="match status" value="1"/>
</dbReference>
<dbReference type="InterPro" id="IPR003675">
    <property type="entry name" value="Rce1/LyrA-like_dom"/>
</dbReference>
<gene>
    <name evidence="3" type="ORF">HYR64_01460</name>
</gene>
<proteinExistence type="predicted"/>
<keyword evidence="3" id="KW-0645">Protease</keyword>
<evidence type="ECO:0000313" key="4">
    <source>
        <dbReference type="Proteomes" id="UP000727962"/>
    </source>
</evidence>
<feature type="domain" description="CAAX prenyl protease 2/Lysostaphin resistance protein A-like" evidence="2">
    <location>
        <begin position="366"/>
        <end position="454"/>
    </location>
</feature>
<dbReference type="Pfam" id="PF02517">
    <property type="entry name" value="Rce1-like"/>
    <property type="match status" value="1"/>
</dbReference>
<feature type="transmembrane region" description="Helical" evidence="1">
    <location>
        <begin position="278"/>
        <end position="299"/>
    </location>
</feature>
<keyword evidence="1" id="KW-0472">Membrane</keyword>
<dbReference type="GO" id="GO:0004175">
    <property type="term" value="F:endopeptidase activity"/>
    <property type="evidence" value="ECO:0007669"/>
    <property type="project" value="UniProtKB-ARBA"/>
</dbReference>
<feature type="transmembrane region" description="Helical" evidence="1">
    <location>
        <begin position="319"/>
        <end position="343"/>
    </location>
</feature>
<feature type="transmembrane region" description="Helical" evidence="1">
    <location>
        <begin position="198"/>
        <end position="224"/>
    </location>
</feature>
<protein>
    <submittedName>
        <fullName evidence="3">CPBP family intramembrane metalloprotease</fullName>
    </submittedName>
</protein>
<keyword evidence="1" id="KW-0812">Transmembrane</keyword>
<evidence type="ECO:0000256" key="1">
    <source>
        <dbReference type="SAM" id="Phobius"/>
    </source>
</evidence>